<feature type="transmembrane region" description="Helical" evidence="1">
    <location>
        <begin position="43"/>
        <end position="61"/>
    </location>
</feature>
<accession>A0ABV9T5M5</accession>
<name>A0ABV9T5M5_9BACT</name>
<sequence>MEVFLKIRHWQLFLLIVGIPLIIFLYAGASLTLREEERFVGDAMARLIMTIPFLCYFLWLWSAGKLLNQHLHHKLATPSSNFSISVAVSYFSFFFLLVFNSIYWEHEQEPPQNTVWVYILGSIISLLAITSWLYALNYLAKTLVRAERESHIKPSEYYGEFVMALIFPVGVWILQPRINALYRNMVKPV</sequence>
<feature type="transmembrane region" description="Helical" evidence="1">
    <location>
        <begin position="12"/>
        <end position="31"/>
    </location>
</feature>
<comment type="caution">
    <text evidence="2">The sequence shown here is derived from an EMBL/GenBank/DDBJ whole genome shotgun (WGS) entry which is preliminary data.</text>
</comment>
<dbReference type="EMBL" id="JBHSJJ010000014">
    <property type="protein sequence ID" value="MFC4874023.1"/>
    <property type="molecule type" value="Genomic_DNA"/>
</dbReference>
<keyword evidence="1" id="KW-1133">Transmembrane helix</keyword>
<feature type="transmembrane region" description="Helical" evidence="1">
    <location>
        <begin position="82"/>
        <end position="103"/>
    </location>
</feature>
<feature type="transmembrane region" description="Helical" evidence="1">
    <location>
        <begin position="157"/>
        <end position="175"/>
    </location>
</feature>
<protein>
    <recommendedName>
        <fullName evidence="4">DUF4234 domain-containing protein</fullName>
    </recommendedName>
</protein>
<keyword evidence="1" id="KW-0812">Transmembrane</keyword>
<feature type="transmembrane region" description="Helical" evidence="1">
    <location>
        <begin position="115"/>
        <end position="136"/>
    </location>
</feature>
<evidence type="ECO:0008006" key="4">
    <source>
        <dbReference type="Google" id="ProtNLM"/>
    </source>
</evidence>
<gene>
    <name evidence="2" type="ORF">ACFPFU_20120</name>
</gene>
<proteinExistence type="predicted"/>
<dbReference type="Proteomes" id="UP001595818">
    <property type="component" value="Unassembled WGS sequence"/>
</dbReference>
<evidence type="ECO:0000256" key="1">
    <source>
        <dbReference type="SAM" id="Phobius"/>
    </source>
</evidence>
<reference evidence="3" key="1">
    <citation type="journal article" date="2019" name="Int. J. Syst. Evol. Microbiol.">
        <title>The Global Catalogue of Microorganisms (GCM) 10K type strain sequencing project: providing services to taxonomists for standard genome sequencing and annotation.</title>
        <authorList>
            <consortium name="The Broad Institute Genomics Platform"/>
            <consortium name="The Broad Institute Genome Sequencing Center for Infectious Disease"/>
            <person name="Wu L."/>
            <person name="Ma J."/>
        </authorList>
    </citation>
    <scope>NUCLEOTIDE SEQUENCE [LARGE SCALE GENOMIC DNA]</scope>
    <source>
        <strain evidence="3">CGMCC 4.7466</strain>
    </source>
</reference>
<keyword evidence="1" id="KW-0472">Membrane</keyword>
<dbReference type="RefSeq" id="WP_377067466.1">
    <property type="nucleotide sequence ID" value="NZ_JBHSJJ010000014.1"/>
</dbReference>
<evidence type="ECO:0000313" key="2">
    <source>
        <dbReference type="EMBL" id="MFC4874023.1"/>
    </source>
</evidence>
<evidence type="ECO:0000313" key="3">
    <source>
        <dbReference type="Proteomes" id="UP001595818"/>
    </source>
</evidence>
<organism evidence="2 3">
    <name type="scientific">Negadavirga shengliensis</name>
    <dbReference type="NCBI Taxonomy" id="1389218"/>
    <lineage>
        <taxon>Bacteria</taxon>
        <taxon>Pseudomonadati</taxon>
        <taxon>Bacteroidota</taxon>
        <taxon>Cytophagia</taxon>
        <taxon>Cytophagales</taxon>
        <taxon>Cyclobacteriaceae</taxon>
        <taxon>Negadavirga</taxon>
    </lineage>
</organism>
<keyword evidence="3" id="KW-1185">Reference proteome</keyword>